<dbReference type="Proteomes" id="UP000828941">
    <property type="component" value="Chromosome 3"/>
</dbReference>
<reference evidence="1 2" key="1">
    <citation type="journal article" date="2022" name="DNA Res.">
        <title>Chromosomal-level genome assembly of the orchid tree Bauhinia variegata (Leguminosae; Cercidoideae) supports the allotetraploid origin hypothesis of Bauhinia.</title>
        <authorList>
            <person name="Zhong Y."/>
            <person name="Chen Y."/>
            <person name="Zheng D."/>
            <person name="Pang J."/>
            <person name="Liu Y."/>
            <person name="Luo S."/>
            <person name="Meng S."/>
            <person name="Qian L."/>
            <person name="Wei D."/>
            <person name="Dai S."/>
            <person name="Zhou R."/>
        </authorList>
    </citation>
    <scope>NUCLEOTIDE SEQUENCE [LARGE SCALE GENOMIC DNA]</scope>
    <source>
        <strain evidence="1">BV-YZ2020</strain>
    </source>
</reference>
<gene>
    <name evidence="1" type="ORF">L6164_006434</name>
</gene>
<organism evidence="1 2">
    <name type="scientific">Bauhinia variegata</name>
    <name type="common">Purple orchid tree</name>
    <name type="synonym">Phanera variegata</name>
    <dbReference type="NCBI Taxonomy" id="167791"/>
    <lineage>
        <taxon>Eukaryota</taxon>
        <taxon>Viridiplantae</taxon>
        <taxon>Streptophyta</taxon>
        <taxon>Embryophyta</taxon>
        <taxon>Tracheophyta</taxon>
        <taxon>Spermatophyta</taxon>
        <taxon>Magnoliopsida</taxon>
        <taxon>eudicotyledons</taxon>
        <taxon>Gunneridae</taxon>
        <taxon>Pentapetalae</taxon>
        <taxon>rosids</taxon>
        <taxon>fabids</taxon>
        <taxon>Fabales</taxon>
        <taxon>Fabaceae</taxon>
        <taxon>Cercidoideae</taxon>
        <taxon>Cercideae</taxon>
        <taxon>Bauhiniinae</taxon>
        <taxon>Bauhinia</taxon>
    </lineage>
</organism>
<proteinExistence type="predicted"/>
<sequence length="528" mass="58404">MADSNSTPLLSQPHSTDSEPPLHEHHPSLSSTIEHCIGNFNLSQFLQVLLVSFAWAFDAQQTFISIFTDAEPPWHCTHLADGESCNSAATSGSTMCNLPKSSWAWDHPKHTFIISEWSLECSSSFINGLPASSFLMGCLLGGFVMATLADSSLGRKNMLFGSCLLMGFSSFLAMFSPNVWIYSALKFLCGFVRATIGTSSLVLTTELVGKRRRGQVGVIGFFCFTLGFLSLPAIAYTNRDSSWRNLYMWISLPTILYSFLVHFFVRESPRWLLLQGKKEEAVETLKSITSVNQSSLNLVISSLSSYKEENWNVDLYSALKILMQKKWSSRRLLAIMAMGIGIGLIYYGMPLGLGNLSFNLYLSVTFNALAELPSSILTLLLIDKLNRRSALLIFTFLSGICSVLSIMERKPWTKMQIWFELVSFFSGCTAFDIYLIYTTELFPTCVRNSAISMARQAVVFGGTFGPILVAAGRGHKFLSYGVFGLLMGFSGVFGILLPETRGRSLSDTLNEEENIEKKVVEGIGDAVA</sequence>
<name>A0ACB9PUZ5_BAUVA</name>
<comment type="caution">
    <text evidence="1">The sequence shown here is derived from an EMBL/GenBank/DDBJ whole genome shotgun (WGS) entry which is preliminary data.</text>
</comment>
<evidence type="ECO:0000313" key="2">
    <source>
        <dbReference type="Proteomes" id="UP000828941"/>
    </source>
</evidence>
<dbReference type="EMBL" id="CM039428">
    <property type="protein sequence ID" value="KAI4352155.1"/>
    <property type="molecule type" value="Genomic_DNA"/>
</dbReference>
<keyword evidence="2" id="KW-1185">Reference proteome</keyword>
<accession>A0ACB9PUZ5</accession>
<protein>
    <submittedName>
        <fullName evidence="1">Uncharacterized protein</fullName>
    </submittedName>
</protein>
<evidence type="ECO:0000313" key="1">
    <source>
        <dbReference type="EMBL" id="KAI4352155.1"/>
    </source>
</evidence>